<comment type="caution">
    <text evidence="1">The sequence shown here is derived from an EMBL/GenBank/DDBJ whole genome shotgun (WGS) entry which is preliminary data.</text>
</comment>
<sequence>VVPNDGEYPPHKDHHD</sequence>
<dbReference type="EMBL" id="CAJNOE010001612">
    <property type="protein sequence ID" value="CAF1437557.1"/>
    <property type="molecule type" value="Genomic_DNA"/>
</dbReference>
<accession>A0A815NGU6</accession>
<evidence type="ECO:0000313" key="1">
    <source>
        <dbReference type="EMBL" id="CAF1437557.1"/>
    </source>
</evidence>
<evidence type="ECO:0000313" key="2">
    <source>
        <dbReference type="Proteomes" id="UP000663860"/>
    </source>
</evidence>
<protein>
    <submittedName>
        <fullName evidence="1">Uncharacterized protein</fullName>
    </submittedName>
</protein>
<dbReference type="Proteomes" id="UP000663860">
    <property type="component" value="Unassembled WGS sequence"/>
</dbReference>
<proteinExistence type="predicted"/>
<gene>
    <name evidence="1" type="ORF">IZO911_LOCUS41606</name>
</gene>
<feature type="non-terminal residue" evidence="1">
    <location>
        <position position="1"/>
    </location>
</feature>
<reference evidence="1" key="1">
    <citation type="submission" date="2021-02" db="EMBL/GenBank/DDBJ databases">
        <authorList>
            <person name="Nowell W R."/>
        </authorList>
    </citation>
    <scope>NUCLEOTIDE SEQUENCE</scope>
</reference>
<organism evidence="1 2">
    <name type="scientific">Adineta steineri</name>
    <dbReference type="NCBI Taxonomy" id="433720"/>
    <lineage>
        <taxon>Eukaryota</taxon>
        <taxon>Metazoa</taxon>
        <taxon>Spiralia</taxon>
        <taxon>Gnathifera</taxon>
        <taxon>Rotifera</taxon>
        <taxon>Eurotatoria</taxon>
        <taxon>Bdelloidea</taxon>
        <taxon>Adinetida</taxon>
        <taxon>Adinetidae</taxon>
        <taxon>Adineta</taxon>
    </lineage>
</organism>
<name>A0A815NGU6_9BILA</name>
<dbReference type="AlphaFoldDB" id="A0A815NGU6"/>